<reference evidence="1 2" key="1">
    <citation type="submission" date="2019-09" db="EMBL/GenBank/DDBJ databases">
        <authorList>
            <person name="Depoorter E."/>
        </authorList>
    </citation>
    <scope>NUCLEOTIDE SEQUENCE [LARGE SCALE GENOMIC DNA]</scope>
    <source>
        <strain evidence="1">LMG 24066</strain>
    </source>
</reference>
<proteinExistence type="predicted"/>
<gene>
    <name evidence="1" type="ORF">BAR24066_03254</name>
</gene>
<dbReference type="EMBL" id="CABVPX010000012">
    <property type="protein sequence ID" value="VWB69593.1"/>
    <property type="molecule type" value="Genomic_DNA"/>
</dbReference>
<dbReference type="Proteomes" id="UP000494172">
    <property type="component" value="Unassembled WGS sequence"/>
</dbReference>
<sequence>MIVWDSALSSAFKKTASGINAVNDAGSAEYGNLSRFNIPTAPEAICPDSSGPDTANFAPGGGRYVRARSCATLSLIFADNASSGL</sequence>
<evidence type="ECO:0000313" key="1">
    <source>
        <dbReference type="EMBL" id="VWB69593.1"/>
    </source>
</evidence>
<protein>
    <submittedName>
        <fullName evidence="1">Uncharacterized protein</fullName>
    </submittedName>
</protein>
<evidence type="ECO:0000313" key="2">
    <source>
        <dbReference type="Proteomes" id="UP000494172"/>
    </source>
</evidence>
<comment type="caution">
    <text evidence="1">The sequence shown here is derived from an EMBL/GenBank/DDBJ whole genome shotgun (WGS) entry which is preliminary data.</text>
</comment>
<name>A0A9Q9SIU5_9BURK</name>
<dbReference type="AlphaFoldDB" id="A0A9Q9SIU5"/>
<organism evidence="1 2">
    <name type="scientific">Burkholderia arboris</name>
    <dbReference type="NCBI Taxonomy" id="488730"/>
    <lineage>
        <taxon>Bacteria</taxon>
        <taxon>Pseudomonadati</taxon>
        <taxon>Pseudomonadota</taxon>
        <taxon>Betaproteobacteria</taxon>
        <taxon>Burkholderiales</taxon>
        <taxon>Burkholderiaceae</taxon>
        <taxon>Burkholderia</taxon>
        <taxon>Burkholderia cepacia complex</taxon>
    </lineage>
</organism>
<accession>A0A9Q9SIU5</accession>